<comment type="caution">
    <text evidence="5">The sequence shown here is derived from an EMBL/GenBank/DDBJ whole genome shotgun (WGS) entry which is preliminary data.</text>
</comment>
<keyword evidence="3" id="KW-0804">Transcription</keyword>
<keyword evidence="6" id="KW-1185">Reference proteome</keyword>
<evidence type="ECO:0000313" key="6">
    <source>
        <dbReference type="Proteomes" id="UP001595923"/>
    </source>
</evidence>
<dbReference type="RefSeq" id="WP_378573676.1">
    <property type="nucleotide sequence ID" value="NZ_JBHSFQ010000008.1"/>
</dbReference>
<dbReference type="PROSITE" id="PS01124">
    <property type="entry name" value="HTH_ARAC_FAMILY_2"/>
    <property type="match status" value="1"/>
</dbReference>
<feature type="domain" description="HTH araC/xylS-type" evidence="4">
    <location>
        <begin position="219"/>
        <end position="320"/>
    </location>
</feature>
<name>A0ABV9DWD8_9ACTN</name>
<dbReference type="PANTHER" id="PTHR46796:SF6">
    <property type="entry name" value="ARAC SUBFAMILY"/>
    <property type="match status" value="1"/>
</dbReference>
<dbReference type="SMART" id="SM00342">
    <property type="entry name" value="HTH_ARAC"/>
    <property type="match status" value="1"/>
</dbReference>
<protein>
    <submittedName>
        <fullName evidence="5">AraC family transcriptional regulator</fullName>
    </submittedName>
</protein>
<sequence length="351" mass="38420">MIDSTFTSEDFPREERFDRWRGWVTGVFAPMEVRSEHTYDFEFRQRHLVLGPSVVWPADTPAMALSRTPALIRAFDPGVYHIGLVQRGSCVTDWDGRRQTVQLPGQVQVNDSSCPSTVRISDRDGRYKVIAMSVPRDLVTLPRKLVAEAMAAPISYREGVGALLAGFVAHLAANAAFLRPADASRLGMVLADLVATVLAHAVEQEKALTPEARRRGLLLRAQAFFLANLHDSGLGPEDAAASLHISVRHLHQLFRPTGTTASAWVRAQRLERARRDLADPALAHLSVSAIARRWGYTHPATFHRAFRAAYGTSPIDHRDQMRDGYVVGSAGRVPVVPASAPGGVRAGASGR</sequence>
<gene>
    <name evidence="5" type="ORF">ACFO4E_11335</name>
</gene>
<dbReference type="PANTHER" id="PTHR46796">
    <property type="entry name" value="HTH-TYPE TRANSCRIPTIONAL ACTIVATOR RHAS-RELATED"/>
    <property type="match status" value="1"/>
</dbReference>
<accession>A0ABV9DWD8</accession>
<keyword evidence="2" id="KW-0238">DNA-binding</keyword>
<dbReference type="InterPro" id="IPR018062">
    <property type="entry name" value="HTH_AraC-typ_CS"/>
</dbReference>
<evidence type="ECO:0000256" key="1">
    <source>
        <dbReference type="ARBA" id="ARBA00023015"/>
    </source>
</evidence>
<dbReference type="InterPro" id="IPR018060">
    <property type="entry name" value="HTH_AraC"/>
</dbReference>
<reference evidence="6" key="1">
    <citation type="journal article" date="2019" name="Int. J. Syst. Evol. Microbiol.">
        <title>The Global Catalogue of Microorganisms (GCM) 10K type strain sequencing project: providing services to taxonomists for standard genome sequencing and annotation.</title>
        <authorList>
            <consortium name="The Broad Institute Genomics Platform"/>
            <consortium name="The Broad Institute Genome Sequencing Center for Infectious Disease"/>
            <person name="Wu L."/>
            <person name="Ma J."/>
        </authorList>
    </citation>
    <scope>NUCLEOTIDE SEQUENCE [LARGE SCALE GENOMIC DNA]</scope>
    <source>
        <strain evidence="6">XZYJ18</strain>
    </source>
</reference>
<dbReference type="PROSITE" id="PS00041">
    <property type="entry name" value="HTH_ARAC_FAMILY_1"/>
    <property type="match status" value="1"/>
</dbReference>
<dbReference type="InterPro" id="IPR035418">
    <property type="entry name" value="AraC-bd_2"/>
</dbReference>
<dbReference type="InterPro" id="IPR009057">
    <property type="entry name" value="Homeodomain-like_sf"/>
</dbReference>
<evidence type="ECO:0000259" key="4">
    <source>
        <dbReference type="PROSITE" id="PS01124"/>
    </source>
</evidence>
<organism evidence="5 6">
    <name type="scientific">Nocardiopsis mangrovi</name>
    <dbReference type="NCBI Taxonomy" id="1179818"/>
    <lineage>
        <taxon>Bacteria</taxon>
        <taxon>Bacillati</taxon>
        <taxon>Actinomycetota</taxon>
        <taxon>Actinomycetes</taxon>
        <taxon>Streptosporangiales</taxon>
        <taxon>Nocardiopsidaceae</taxon>
        <taxon>Nocardiopsis</taxon>
    </lineage>
</organism>
<dbReference type="Proteomes" id="UP001595923">
    <property type="component" value="Unassembled WGS sequence"/>
</dbReference>
<dbReference type="Pfam" id="PF14525">
    <property type="entry name" value="AraC_binding_2"/>
    <property type="match status" value="1"/>
</dbReference>
<evidence type="ECO:0000256" key="3">
    <source>
        <dbReference type="ARBA" id="ARBA00023163"/>
    </source>
</evidence>
<dbReference type="SUPFAM" id="SSF46689">
    <property type="entry name" value="Homeodomain-like"/>
    <property type="match status" value="1"/>
</dbReference>
<dbReference type="Pfam" id="PF12833">
    <property type="entry name" value="HTH_18"/>
    <property type="match status" value="1"/>
</dbReference>
<proteinExistence type="predicted"/>
<evidence type="ECO:0000256" key="2">
    <source>
        <dbReference type="ARBA" id="ARBA00023125"/>
    </source>
</evidence>
<keyword evidence="1" id="KW-0805">Transcription regulation</keyword>
<evidence type="ECO:0000313" key="5">
    <source>
        <dbReference type="EMBL" id="MFC4562446.1"/>
    </source>
</evidence>
<dbReference type="Gene3D" id="1.10.10.60">
    <property type="entry name" value="Homeodomain-like"/>
    <property type="match status" value="1"/>
</dbReference>
<dbReference type="EMBL" id="JBHSFQ010000008">
    <property type="protein sequence ID" value="MFC4562446.1"/>
    <property type="molecule type" value="Genomic_DNA"/>
</dbReference>
<dbReference type="InterPro" id="IPR050204">
    <property type="entry name" value="AraC_XylS_family_regulators"/>
</dbReference>